<comment type="caution">
    <text evidence="1">The sequence shown here is derived from an EMBL/GenBank/DDBJ whole genome shotgun (WGS) entry which is preliminary data.</text>
</comment>
<evidence type="ECO:0000313" key="2">
    <source>
        <dbReference type="Proteomes" id="UP000233597"/>
    </source>
</evidence>
<gene>
    <name evidence="1" type="ORF">COO20_24605</name>
</gene>
<protein>
    <recommendedName>
        <fullName evidence="3">DUF3800 domain-containing protein</fullName>
    </recommendedName>
</protein>
<dbReference type="AlphaFoldDB" id="A0A2N3KD24"/>
<evidence type="ECO:0000313" key="1">
    <source>
        <dbReference type="EMBL" id="PKR48445.1"/>
    </source>
</evidence>
<sequence>MTLTKIVFACDESGAKGYADQTESFPGEVGVFAGILVPEECEAVARPEFQAIVDKYKPQVGKLHIADLTPEQQEALREDMYGAIRKLKLPCFWYAIHVEGLHEWHSTQSALLNNAKQTALTAKPVPRVKLGSDRATLPSMHEELFAGLYGHLIAFLEERNRKKVAVEVRTDQIDTPIVKNFEAFAKRLLSDDPYLKTVTGWDTVTKTVVEGQIEIGVRIPPEMQIETVVTQLAINAVRDDDDGYVLAADVLANSLNYLFKTRSQSELYAPLNRPEAIANHPIADSLAAFLDWGSGDVMGDGLYRHPQAGI</sequence>
<dbReference type="EMBL" id="NWTK01000023">
    <property type="protein sequence ID" value="PKR48445.1"/>
    <property type="molecule type" value="Genomic_DNA"/>
</dbReference>
<dbReference type="Proteomes" id="UP000233597">
    <property type="component" value="Unassembled WGS sequence"/>
</dbReference>
<name>A0A2N3KD24_9PROT</name>
<organism evidence="1 2">
    <name type="scientific">Thalassospira marina</name>
    <dbReference type="NCBI Taxonomy" id="2048283"/>
    <lineage>
        <taxon>Bacteria</taxon>
        <taxon>Pseudomonadati</taxon>
        <taxon>Pseudomonadota</taxon>
        <taxon>Alphaproteobacteria</taxon>
        <taxon>Rhodospirillales</taxon>
        <taxon>Thalassospiraceae</taxon>
        <taxon>Thalassospira</taxon>
    </lineage>
</organism>
<reference evidence="1 2" key="1">
    <citation type="submission" date="2017-09" db="EMBL/GenBank/DDBJ databases">
        <title>Biodiversity and function of Thalassospira species in the particle-attached aromatic-hydrocarbon-degrading consortia from the surface seawater of the South China Sea.</title>
        <authorList>
            <person name="Dong C."/>
            <person name="Liu R."/>
            <person name="Shao Z."/>
        </authorList>
    </citation>
    <scope>NUCLEOTIDE SEQUENCE [LARGE SCALE GENOMIC DNA]</scope>
    <source>
        <strain evidence="1 2">CSC1P2</strain>
    </source>
</reference>
<evidence type="ECO:0008006" key="3">
    <source>
        <dbReference type="Google" id="ProtNLM"/>
    </source>
</evidence>
<dbReference type="RefSeq" id="WP_101271419.1">
    <property type="nucleotide sequence ID" value="NZ_NWTK01000023.1"/>
</dbReference>
<accession>A0A2N3KD24</accession>
<dbReference type="OrthoDB" id="7582583at2"/>
<proteinExistence type="predicted"/>